<proteinExistence type="predicted"/>
<feature type="domain" description="Glycosyltransferase 2-like" evidence="1">
    <location>
        <begin position="5"/>
        <end position="173"/>
    </location>
</feature>
<dbReference type="AlphaFoldDB" id="A0AB73IIM0"/>
<name>A0AB73IIM0_9BURK</name>
<reference evidence="2" key="1">
    <citation type="submission" date="2023-07" db="EMBL/GenBank/DDBJ databases">
        <title>Sorghum-associated microbial communities from plants grown in Nebraska, USA.</title>
        <authorList>
            <person name="Schachtman D."/>
        </authorList>
    </citation>
    <scope>NUCLEOTIDE SEQUENCE</scope>
    <source>
        <strain evidence="2">DS1061</strain>
    </source>
</reference>
<dbReference type="InterPro" id="IPR001173">
    <property type="entry name" value="Glyco_trans_2-like"/>
</dbReference>
<protein>
    <submittedName>
        <fullName evidence="2">Glycosyltransferase involved in cell wall biosynthesis</fullName>
    </submittedName>
</protein>
<dbReference type="RefSeq" id="WP_392395086.1">
    <property type="nucleotide sequence ID" value="NZ_JAURTK010000007.1"/>
</dbReference>
<dbReference type="CDD" id="cd00761">
    <property type="entry name" value="Glyco_tranf_GTA_type"/>
    <property type="match status" value="1"/>
</dbReference>
<evidence type="ECO:0000259" key="1">
    <source>
        <dbReference type="Pfam" id="PF00535"/>
    </source>
</evidence>
<evidence type="ECO:0000313" key="2">
    <source>
        <dbReference type="EMBL" id="MDP9649873.1"/>
    </source>
</evidence>
<organism evidence="2 3">
    <name type="scientific">Paraburkholderia caledonica</name>
    <dbReference type="NCBI Taxonomy" id="134536"/>
    <lineage>
        <taxon>Bacteria</taxon>
        <taxon>Pseudomonadati</taxon>
        <taxon>Pseudomonadota</taxon>
        <taxon>Betaproteobacteria</taxon>
        <taxon>Burkholderiales</taxon>
        <taxon>Burkholderiaceae</taxon>
        <taxon>Paraburkholderia</taxon>
    </lineage>
</organism>
<evidence type="ECO:0000313" key="3">
    <source>
        <dbReference type="Proteomes" id="UP001229486"/>
    </source>
</evidence>
<sequence length="330" mass="37476">MPAFSIIVPAYNVQDYIEEALQSIAGQSFTDLEAIIIDDGSTDATGAIAKKLCARDPRFRYIRQQNRGQSAARNLGTSVAVGSYLYYMDSDDIIDNDTLSVCYQEFKDREVDVVVFEAVVFPPGSPEYRLEEHYYQRPLADSPIWSGDFVVQSLRQGRYCVSPCCLIARRTAIGDLRFMDGTVYEDNCFFVSLMLNQRLKVAVLNQRLYKRRLRADSTMVAAKTLHHYNSMYRILREMSGLSFDALDPPERAVIREEIIGNALGDLHFVSALVGPDMRLRKMNVAATWHVATHVSARLFTPKRILLALVPELYKFKAEGRRYRKGPSPPH</sequence>
<dbReference type="EMBL" id="JAURTK010000007">
    <property type="protein sequence ID" value="MDP9649873.1"/>
    <property type="molecule type" value="Genomic_DNA"/>
</dbReference>
<dbReference type="PANTHER" id="PTHR22916">
    <property type="entry name" value="GLYCOSYLTRANSFERASE"/>
    <property type="match status" value="1"/>
</dbReference>
<gene>
    <name evidence="2" type="ORF">J2793_005341</name>
</gene>
<dbReference type="Gene3D" id="3.90.550.10">
    <property type="entry name" value="Spore Coat Polysaccharide Biosynthesis Protein SpsA, Chain A"/>
    <property type="match status" value="1"/>
</dbReference>
<dbReference type="Pfam" id="PF00535">
    <property type="entry name" value="Glycos_transf_2"/>
    <property type="match status" value="1"/>
</dbReference>
<dbReference type="InterPro" id="IPR029044">
    <property type="entry name" value="Nucleotide-diphossugar_trans"/>
</dbReference>
<accession>A0AB73IIM0</accession>
<dbReference type="Proteomes" id="UP001229486">
    <property type="component" value="Unassembled WGS sequence"/>
</dbReference>
<comment type="caution">
    <text evidence="2">The sequence shown here is derived from an EMBL/GenBank/DDBJ whole genome shotgun (WGS) entry which is preliminary data.</text>
</comment>
<dbReference type="GO" id="GO:0016758">
    <property type="term" value="F:hexosyltransferase activity"/>
    <property type="evidence" value="ECO:0007669"/>
    <property type="project" value="UniProtKB-ARBA"/>
</dbReference>
<dbReference type="SUPFAM" id="SSF53448">
    <property type="entry name" value="Nucleotide-diphospho-sugar transferases"/>
    <property type="match status" value="1"/>
</dbReference>